<dbReference type="GO" id="GO:0071949">
    <property type="term" value="F:FAD binding"/>
    <property type="evidence" value="ECO:0007669"/>
    <property type="project" value="TreeGrafter"/>
</dbReference>
<evidence type="ECO:0000313" key="3">
    <source>
        <dbReference type="EMBL" id="MDG4945943.1"/>
    </source>
</evidence>
<dbReference type="InterPro" id="IPR015659">
    <property type="entry name" value="Proline_oxidase"/>
</dbReference>
<dbReference type="InterPro" id="IPR029041">
    <property type="entry name" value="FAD-linked_oxidoreductase-like"/>
</dbReference>
<name>A0A9X4RUA4_9FLAO</name>
<dbReference type="Pfam" id="PF01619">
    <property type="entry name" value="Pro_dh"/>
    <property type="match status" value="1"/>
</dbReference>
<comment type="caution">
    <text evidence="3">The sequence shown here is derived from an EMBL/GenBank/DDBJ whole genome shotgun (WGS) entry which is preliminary data.</text>
</comment>
<gene>
    <name evidence="3" type="ORF">NMK71_05920</name>
</gene>
<evidence type="ECO:0000313" key="4">
    <source>
        <dbReference type="Proteomes" id="UP001152599"/>
    </source>
</evidence>
<keyword evidence="4" id="KW-1185">Reference proteome</keyword>
<dbReference type="RefSeq" id="WP_304420469.1">
    <property type="nucleotide sequence ID" value="NZ_JANCMU010000002.1"/>
</dbReference>
<dbReference type="PANTHER" id="PTHR13914:SF0">
    <property type="entry name" value="PROLINE DEHYDROGENASE 1, MITOCHONDRIAL"/>
    <property type="match status" value="1"/>
</dbReference>
<dbReference type="Gene3D" id="3.20.20.220">
    <property type="match status" value="1"/>
</dbReference>
<dbReference type="AlphaFoldDB" id="A0A9X4RUA4"/>
<protein>
    <submittedName>
        <fullName evidence="3">Proline dehydrogenase family protein</fullName>
    </submittedName>
</protein>
<reference evidence="3" key="1">
    <citation type="submission" date="2022-07" db="EMBL/GenBank/DDBJ databases">
        <title>Description and genome-wide analysis of Profundicola chukchiensis gen. nov., sp. nov., marine bacteria isolated from bottom sediments of the Chukchi Sea.</title>
        <authorList>
            <person name="Romanenko L."/>
            <person name="Otstavnykh N."/>
            <person name="Kurilenko V."/>
            <person name="Eremeev V."/>
            <person name="Velansky P."/>
            <person name="Mikhailov V."/>
            <person name="Isaeva M."/>
        </authorList>
    </citation>
    <scope>NUCLEOTIDE SEQUENCE</scope>
    <source>
        <strain evidence="3">KMM 9713</strain>
    </source>
</reference>
<dbReference type="SUPFAM" id="SSF51730">
    <property type="entry name" value="FAD-linked oxidoreductase"/>
    <property type="match status" value="1"/>
</dbReference>
<dbReference type="GO" id="GO:0010133">
    <property type="term" value="P:L-proline catabolic process to L-glutamate"/>
    <property type="evidence" value="ECO:0007669"/>
    <property type="project" value="TreeGrafter"/>
</dbReference>
<keyword evidence="1" id="KW-0560">Oxidoreductase</keyword>
<accession>A0A9X4RUA4</accession>
<organism evidence="3 4">
    <name type="scientific">Profundicola chukchiensis</name>
    <dbReference type="NCBI Taxonomy" id="2961959"/>
    <lineage>
        <taxon>Bacteria</taxon>
        <taxon>Pseudomonadati</taxon>
        <taxon>Bacteroidota</taxon>
        <taxon>Flavobacteriia</taxon>
        <taxon>Flavobacteriales</taxon>
        <taxon>Weeksellaceae</taxon>
        <taxon>Profundicola</taxon>
    </lineage>
</organism>
<dbReference type="GO" id="GO:0004657">
    <property type="term" value="F:proline dehydrogenase activity"/>
    <property type="evidence" value="ECO:0007669"/>
    <property type="project" value="InterPro"/>
</dbReference>
<sequence length="388" mass="44750">MSIFENTEVAFKLKSNNELRKAHAMFVAVDKNWLTDFGAWSLPWAIHIPGVKSLIKNTVFAHFCGGETRKESMLTIDKLYSQNVKSILDYSVEGKEDEAEYENCFNEIMAVIDDATGNPKIPFVVFKPTGFGSIKIFTKVGAGETLNEKEQKQWDNIRRRFDEVCKKSYENDVTIMIDAEHSWMQDAADDLAVELMEKYNKKRCIVVNTLQMYRHDRLAYLKEQYAKAEKENYFIGYKVVRGAYMEIERERAVENGYESPIQPDKASTDRDYNAAIEFIFQHRDRISLFAGTHNELSCKLVMDKIKSNNLEKDVHNIWFGQLLGMSDNISFVLGSKGYNVAKYVPYGPVKDVMPYLIRRAQENTSVAGQSSRELGLIQKELERRKLEK</sequence>
<dbReference type="Proteomes" id="UP001152599">
    <property type="component" value="Unassembled WGS sequence"/>
</dbReference>
<dbReference type="PANTHER" id="PTHR13914">
    <property type="entry name" value="PROLINE OXIDASE"/>
    <property type="match status" value="1"/>
</dbReference>
<evidence type="ECO:0000259" key="2">
    <source>
        <dbReference type="Pfam" id="PF01619"/>
    </source>
</evidence>
<proteinExistence type="predicted"/>
<evidence type="ECO:0000256" key="1">
    <source>
        <dbReference type="ARBA" id="ARBA00023002"/>
    </source>
</evidence>
<dbReference type="EMBL" id="JANCMU010000002">
    <property type="protein sequence ID" value="MDG4945943.1"/>
    <property type="molecule type" value="Genomic_DNA"/>
</dbReference>
<dbReference type="InterPro" id="IPR002872">
    <property type="entry name" value="Proline_DH_dom"/>
</dbReference>
<feature type="domain" description="Proline dehydrogenase" evidence="2">
    <location>
        <begin position="75"/>
        <end position="371"/>
    </location>
</feature>